<sequence length="85" mass="9820">MFYKNNDSLETMQKEFQHFYNLGPHSDIPSKPAIKGWNNKFEETGSALKKKPAGRPRRLVLHGLLMLYASPQRPTRKQAAAEFFI</sequence>
<dbReference type="InterPro" id="IPR032135">
    <property type="entry name" value="DUF4817"/>
</dbReference>
<name>A0AAW1JX67_POPJA</name>
<dbReference type="EMBL" id="JASPKY010000304">
    <property type="protein sequence ID" value="KAK9709702.1"/>
    <property type="molecule type" value="Genomic_DNA"/>
</dbReference>
<reference evidence="2 3" key="1">
    <citation type="journal article" date="2024" name="BMC Genomics">
        <title>De novo assembly and annotation of Popillia japonica's genome with initial clues to its potential as an invasive pest.</title>
        <authorList>
            <person name="Cucini C."/>
            <person name="Boschi S."/>
            <person name="Funari R."/>
            <person name="Cardaioli E."/>
            <person name="Iannotti N."/>
            <person name="Marturano G."/>
            <person name="Paoli F."/>
            <person name="Bruttini M."/>
            <person name="Carapelli A."/>
            <person name="Frati F."/>
            <person name="Nardi F."/>
        </authorList>
    </citation>
    <scope>NUCLEOTIDE SEQUENCE [LARGE SCALE GENOMIC DNA]</scope>
    <source>
        <strain evidence="2">DMR45628</strain>
    </source>
</reference>
<protein>
    <submittedName>
        <fullName evidence="2">Helix-turn-helix domain (DUF4817)</fullName>
    </submittedName>
</protein>
<dbReference type="Pfam" id="PF16087">
    <property type="entry name" value="DUF4817"/>
    <property type="match status" value="1"/>
</dbReference>
<proteinExistence type="predicted"/>
<dbReference type="AlphaFoldDB" id="A0AAW1JX67"/>
<evidence type="ECO:0000313" key="2">
    <source>
        <dbReference type="EMBL" id="KAK9709702.1"/>
    </source>
</evidence>
<comment type="caution">
    <text evidence="2">The sequence shown here is derived from an EMBL/GenBank/DDBJ whole genome shotgun (WGS) entry which is preliminary data.</text>
</comment>
<evidence type="ECO:0000259" key="1">
    <source>
        <dbReference type="Pfam" id="PF16087"/>
    </source>
</evidence>
<dbReference type="Proteomes" id="UP001458880">
    <property type="component" value="Unassembled WGS sequence"/>
</dbReference>
<feature type="domain" description="DUF4817" evidence="1">
    <location>
        <begin position="2"/>
        <end position="46"/>
    </location>
</feature>
<keyword evidence="3" id="KW-1185">Reference proteome</keyword>
<organism evidence="2 3">
    <name type="scientific">Popillia japonica</name>
    <name type="common">Japanese beetle</name>
    <dbReference type="NCBI Taxonomy" id="7064"/>
    <lineage>
        <taxon>Eukaryota</taxon>
        <taxon>Metazoa</taxon>
        <taxon>Ecdysozoa</taxon>
        <taxon>Arthropoda</taxon>
        <taxon>Hexapoda</taxon>
        <taxon>Insecta</taxon>
        <taxon>Pterygota</taxon>
        <taxon>Neoptera</taxon>
        <taxon>Endopterygota</taxon>
        <taxon>Coleoptera</taxon>
        <taxon>Polyphaga</taxon>
        <taxon>Scarabaeiformia</taxon>
        <taxon>Scarabaeidae</taxon>
        <taxon>Rutelinae</taxon>
        <taxon>Popillia</taxon>
    </lineage>
</organism>
<evidence type="ECO:0000313" key="3">
    <source>
        <dbReference type="Proteomes" id="UP001458880"/>
    </source>
</evidence>
<gene>
    <name evidence="2" type="ORF">QE152_g26462</name>
</gene>
<accession>A0AAW1JX67</accession>